<dbReference type="OrthoDB" id="9775096at2"/>
<protein>
    <submittedName>
        <fullName evidence="4">Beta-lactamase</fullName>
    </submittedName>
</protein>
<evidence type="ECO:0000259" key="3">
    <source>
        <dbReference type="Pfam" id="PF13354"/>
    </source>
</evidence>
<dbReference type="GO" id="GO:0046677">
    <property type="term" value="P:response to antibiotic"/>
    <property type="evidence" value="ECO:0007669"/>
    <property type="project" value="InterPro"/>
</dbReference>
<feature type="compositionally biased region" description="Pro residues" evidence="1">
    <location>
        <begin position="47"/>
        <end position="61"/>
    </location>
</feature>
<reference evidence="4 5" key="1">
    <citation type="journal article" date="2015" name="Genome Announc.">
        <title>Expanding the biotechnology potential of lactobacilli through comparative genomics of 213 strains and associated genera.</title>
        <authorList>
            <person name="Sun Z."/>
            <person name="Harris H.M."/>
            <person name="McCann A."/>
            <person name="Guo C."/>
            <person name="Argimon S."/>
            <person name="Zhang W."/>
            <person name="Yang X."/>
            <person name="Jeffery I.B."/>
            <person name="Cooney J.C."/>
            <person name="Kagawa T.F."/>
            <person name="Liu W."/>
            <person name="Song Y."/>
            <person name="Salvetti E."/>
            <person name="Wrobel A."/>
            <person name="Rasinkangas P."/>
            <person name="Parkhill J."/>
            <person name="Rea M.C."/>
            <person name="O'Sullivan O."/>
            <person name="Ritari J."/>
            <person name="Douillard F.P."/>
            <person name="Paul Ross R."/>
            <person name="Yang R."/>
            <person name="Briner A.E."/>
            <person name="Felis G.E."/>
            <person name="de Vos W.M."/>
            <person name="Barrangou R."/>
            <person name="Klaenhammer T.R."/>
            <person name="Caufield P.W."/>
            <person name="Cui Y."/>
            <person name="Zhang H."/>
            <person name="O'Toole P.W."/>
        </authorList>
    </citation>
    <scope>NUCLEOTIDE SEQUENCE [LARGE SCALE GENOMIC DNA]</scope>
    <source>
        <strain evidence="4 5">JCM 17158</strain>
    </source>
</reference>
<feature type="region of interest" description="Disordered" evidence="1">
    <location>
        <begin position="23"/>
        <end position="64"/>
    </location>
</feature>
<feature type="signal peptide" evidence="2">
    <location>
        <begin position="1"/>
        <end position="25"/>
    </location>
</feature>
<dbReference type="AlphaFoldDB" id="A0A0R1JGN7"/>
<proteinExistence type="predicted"/>
<dbReference type="RefSeq" id="WP_056952111.1">
    <property type="nucleotide sequence ID" value="NZ_AZDJ01000032.1"/>
</dbReference>
<sequence length="320" mass="32928">MHMGKAALAALLLVALAGCQSKRSAPPTASHHASSARAAKPVAQRSSPPPKPKAKPAPPTFAPAVTTPLTQAVAGLAGTTSLYLGDPATGQTWTYHNGPQRSASTIKLFVLGAAFAQAKAGRFALNATYVLQASDKVGGTGTIQGLPAGTTLTRQALLTKMIQVSDNTATNIIITQLGGFGVVNAFARSIGATHTVLARKMLDTAALARGVDNRTTVADTGLLLTKLANHRLVSASADSAMLTMLAGQTNRSKLAAGAGSGITVYNKTGEYDQYGVENDAAIFRRGQRQRVIVMMSQGGTLSAQIPAFNAVGRLVAGQLQ</sequence>
<gene>
    <name evidence="4" type="ORF">FD02_GL000548</name>
</gene>
<dbReference type="InterPro" id="IPR000871">
    <property type="entry name" value="Beta-lactam_class-A"/>
</dbReference>
<keyword evidence="2" id="KW-0732">Signal</keyword>
<dbReference type="SUPFAM" id="SSF56601">
    <property type="entry name" value="beta-lactamase/transpeptidase-like"/>
    <property type="match status" value="1"/>
</dbReference>
<feature type="domain" description="Beta-lactamase class A catalytic" evidence="3">
    <location>
        <begin position="82"/>
        <end position="295"/>
    </location>
</feature>
<name>A0A0R1JGN7_9LACO</name>
<feature type="compositionally biased region" description="Low complexity" evidence="1">
    <location>
        <begin position="23"/>
        <end position="39"/>
    </location>
</feature>
<dbReference type="STRING" id="1291734.FD02_GL000548"/>
<keyword evidence="5" id="KW-1185">Reference proteome</keyword>
<evidence type="ECO:0000256" key="2">
    <source>
        <dbReference type="SAM" id="SignalP"/>
    </source>
</evidence>
<evidence type="ECO:0000256" key="1">
    <source>
        <dbReference type="SAM" id="MobiDB-lite"/>
    </source>
</evidence>
<evidence type="ECO:0000313" key="5">
    <source>
        <dbReference type="Proteomes" id="UP000051804"/>
    </source>
</evidence>
<dbReference type="Pfam" id="PF13354">
    <property type="entry name" value="Beta-lactamase2"/>
    <property type="match status" value="1"/>
</dbReference>
<dbReference type="PATRIC" id="fig|1291734.4.peg.563"/>
<dbReference type="EMBL" id="AZDJ01000032">
    <property type="protein sequence ID" value="KRK70480.1"/>
    <property type="molecule type" value="Genomic_DNA"/>
</dbReference>
<dbReference type="GO" id="GO:0008800">
    <property type="term" value="F:beta-lactamase activity"/>
    <property type="evidence" value="ECO:0007669"/>
    <property type="project" value="InterPro"/>
</dbReference>
<dbReference type="PROSITE" id="PS51257">
    <property type="entry name" value="PROKAR_LIPOPROTEIN"/>
    <property type="match status" value="1"/>
</dbReference>
<accession>A0A0R1JGN7</accession>
<dbReference type="Gene3D" id="3.40.710.10">
    <property type="entry name" value="DD-peptidase/beta-lactamase superfamily"/>
    <property type="match status" value="1"/>
</dbReference>
<dbReference type="PANTHER" id="PTHR35333:SF4">
    <property type="entry name" value="SLR0121 PROTEIN"/>
    <property type="match status" value="1"/>
</dbReference>
<feature type="chain" id="PRO_5006405981" evidence="2">
    <location>
        <begin position="26"/>
        <end position="320"/>
    </location>
</feature>
<dbReference type="Proteomes" id="UP000051804">
    <property type="component" value="Unassembled WGS sequence"/>
</dbReference>
<dbReference type="InterPro" id="IPR045155">
    <property type="entry name" value="Beta-lactam_cat"/>
</dbReference>
<evidence type="ECO:0000313" key="4">
    <source>
        <dbReference type="EMBL" id="KRK70480.1"/>
    </source>
</evidence>
<dbReference type="PANTHER" id="PTHR35333">
    <property type="entry name" value="BETA-LACTAMASE"/>
    <property type="match status" value="1"/>
</dbReference>
<dbReference type="InterPro" id="IPR012338">
    <property type="entry name" value="Beta-lactam/transpept-like"/>
</dbReference>
<organism evidence="4 5">
    <name type="scientific">Lacticaseibacillus nasuensis JCM 17158</name>
    <dbReference type="NCBI Taxonomy" id="1291734"/>
    <lineage>
        <taxon>Bacteria</taxon>
        <taxon>Bacillati</taxon>
        <taxon>Bacillota</taxon>
        <taxon>Bacilli</taxon>
        <taxon>Lactobacillales</taxon>
        <taxon>Lactobacillaceae</taxon>
        <taxon>Lacticaseibacillus</taxon>
    </lineage>
</organism>
<comment type="caution">
    <text evidence="4">The sequence shown here is derived from an EMBL/GenBank/DDBJ whole genome shotgun (WGS) entry which is preliminary data.</text>
</comment>
<dbReference type="GO" id="GO:0030655">
    <property type="term" value="P:beta-lactam antibiotic catabolic process"/>
    <property type="evidence" value="ECO:0007669"/>
    <property type="project" value="InterPro"/>
</dbReference>